<keyword evidence="3" id="KW-1185">Reference proteome</keyword>
<organism evidence="3">
    <name type="scientific">Arthroderma gypseum (strain ATCC MYA-4604 / CBS 118893)</name>
    <name type="common">Microsporum gypseum</name>
    <dbReference type="NCBI Taxonomy" id="535722"/>
    <lineage>
        <taxon>Eukaryota</taxon>
        <taxon>Fungi</taxon>
        <taxon>Dikarya</taxon>
        <taxon>Ascomycota</taxon>
        <taxon>Pezizomycotina</taxon>
        <taxon>Eurotiomycetes</taxon>
        <taxon>Eurotiomycetidae</taxon>
        <taxon>Onygenales</taxon>
        <taxon>Arthrodermataceae</taxon>
        <taxon>Nannizzia</taxon>
    </lineage>
</organism>
<sequence length="327" mass="36901">MQQSSSESSAVPSTSEQSLLQCILPDLGKLSISKKAYQPKVYSLTTLPLDVILLIADHLPVVERTMLWLTCKTFHESIPMKGYHPIACPFARIRTLRLLYDSPLLPYFGHNSKFLCRMRSRRNVRKAVGKIQKCDCCKFFSKLGKNVQCPFHPPIDKGPHSTPLFRSLNHDKRAMRERTNSSTLTVESYVKGCLPSLKSKFKPIISTCQNAGLPSSWDEELCDLEKVCLSRIRECKRALGMAESRFHEPTKWWDQHWRTHFADMNICTLVTCNHCMNAFPSNSQTVGSACIFCGCSACGWSEPKLLRISDGGCPQFLILGQIAPSPR</sequence>
<dbReference type="Proteomes" id="UP000002669">
    <property type="component" value="Unassembled WGS sequence"/>
</dbReference>
<reference evidence="3" key="1">
    <citation type="journal article" date="2012" name="MBio">
        <title>Comparative genome analysis of Trichophyton rubrum and related dermatophytes reveals candidate genes involved in infection.</title>
        <authorList>
            <person name="Martinez D.A."/>
            <person name="Oliver B.G."/>
            <person name="Graeser Y."/>
            <person name="Goldberg J.M."/>
            <person name="Li W."/>
            <person name="Martinez-Rossi N.M."/>
            <person name="Monod M."/>
            <person name="Shelest E."/>
            <person name="Barton R.C."/>
            <person name="Birch E."/>
            <person name="Brakhage A.A."/>
            <person name="Chen Z."/>
            <person name="Gurr S.J."/>
            <person name="Heiman D."/>
            <person name="Heitman J."/>
            <person name="Kosti I."/>
            <person name="Rossi A."/>
            <person name="Saif S."/>
            <person name="Samalova M."/>
            <person name="Saunders C.W."/>
            <person name="Shea T."/>
            <person name="Summerbell R.C."/>
            <person name="Xu J."/>
            <person name="Young S."/>
            <person name="Zeng Q."/>
            <person name="Birren B.W."/>
            <person name="Cuomo C.A."/>
            <person name="White T.C."/>
        </authorList>
    </citation>
    <scope>NUCLEOTIDE SEQUENCE [LARGE SCALE GENOMIC DNA]</scope>
    <source>
        <strain evidence="3">ATCC MYA-4604 / CBS 118893</strain>
    </source>
</reference>
<proteinExistence type="predicted"/>
<dbReference type="InterPro" id="IPR036047">
    <property type="entry name" value="F-box-like_dom_sf"/>
</dbReference>
<dbReference type="OrthoDB" id="4171077at2759"/>
<dbReference type="SUPFAM" id="SSF81383">
    <property type="entry name" value="F-box domain"/>
    <property type="match status" value="1"/>
</dbReference>
<dbReference type="AlphaFoldDB" id="E4UVN1"/>
<dbReference type="InterPro" id="IPR001810">
    <property type="entry name" value="F-box_dom"/>
</dbReference>
<dbReference type="RefSeq" id="XP_003172769.1">
    <property type="nucleotide sequence ID" value="XM_003172721.1"/>
</dbReference>
<dbReference type="EMBL" id="DS989825">
    <property type="protein sequence ID" value="EFR02358.1"/>
    <property type="molecule type" value="Genomic_DNA"/>
</dbReference>
<evidence type="ECO:0000313" key="3">
    <source>
        <dbReference type="Proteomes" id="UP000002669"/>
    </source>
</evidence>
<dbReference type="InParanoid" id="E4UVN1"/>
<feature type="domain" description="F-box" evidence="1">
    <location>
        <begin position="46"/>
        <end position="78"/>
    </location>
</feature>
<evidence type="ECO:0000313" key="2">
    <source>
        <dbReference type="EMBL" id="EFR02358.1"/>
    </source>
</evidence>
<gene>
    <name evidence="2" type="ORF">MGYG_05355</name>
</gene>
<dbReference type="HOGENOM" id="CLU_845164_0_0_1"/>
<evidence type="ECO:0000259" key="1">
    <source>
        <dbReference type="Pfam" id="PF00646"/>
    </source>
</evidence>
<protein>
    <recommendedName>
        <fullName evidence="1">F-box domain-containing protein</fullName>
    </recommendedName>
</protein>
<dbReference type="OMA" id="GYHPIAC"/>
<name>E4UVN1_ARTGP</name>
<accession>E4UVN1</accession>
<dbReference type="Pfam" id="PF00646">
    <property type="entry name" value="F-box"/>
    <property type="match status" value="1"/>
</dbReference>
<dbReference type="VEuPathDB" id="FungiDB:MGYG_05355"/>
<dbReference type="eggNOG" id="ENOG502T39C">
    <property type="taxonomic scope" value="Eukaryota"/>
</dbReference>
<dbReference type="GeneID" id="10028045"/>